<comment type="caution">
    <text evidence="2">The sequence shown here is derived from an EMBL/GenBank/DDBJ whole genome shotgun (WGS) entry which is preliminary data.</text>
</comment>
<dbReference type="AlphaFoldDB" id="A0AAV7MVY3"/>
<evidence type="ECO:0000313" key="2">
    <source>
        <dbReference type="EMBL" id="KAJ1107214.1"/>
    </source>
</evidence>
<name>A0AAV7MVY3_PLEWA</name>
<gene>
    <name evidence="2" type="ORF">NDU88_004607</name>
</gene>
<dbReference type="Proteomes" id="UP001066276">
    <property type="component" value="Chromosome 9"/>
</dbReference>
<protein>
    <submittedName>
        <fullName evidence="2">Uncharacterized protein</fullName>
    </submittedName>
</protein>
<dbReference type="EMBL" id="JANPWB010000013">
    <property type="protein sequence ID" value="KAJ1107214.1"/>
    <property type="molecule type" value="Genomic_DNA"/>
</dbReference>
<evidence type="ECO:0000256" key="1">
    <source>
        <dbReference type="SAM" id="MobiDB-lite"/>
    </source>
</evidence>
<feature type="region of interest" description="Disordered" evidence="1">
    <location>
        <begin position="60"/>
        <end position="79"/>
    </location>
</feature>
<proteinExistence type="predicted"/>
<accession>A0AAV7MVY3</accession>
<reference evidence="2" key="1">
    <citation type="journal article" date="2022" name="bioRxiv">
        <title>Sequencing and chromosome-scale assembly of the giantPleurodeles waltlgenome.</title>
        <authorList>
            <person name="Brown T."/>
            <person name="Elewa A."/>
            <person name="Iarovenko S."/>
            <person name="Subramanian E."/>
            <person name="Araus A.J."/>
            <person name="Petzold A."/>
            <person name="Susuki M."/>
            <person name="Suzuki K.-i.T."/>
            <person name="Hayashi T."/>
            <person name="Toyoda A."/>
            <person name="Oliveira C."/>
            <person name="Osipova E."/>
            <person name="Leigh N.D."/>
            <person name="Simon A."/>
            <person name="Yun M.H."/>
        </authorList>
    </citation>
    <scope>NUCLEOTIDE SEQUENCE</scope>
    <source>
        <strain evidence="2">20211129_DDA</strain>
        <tissue evidence="2">Liver</tissue>
    </source>
</reference>
<feature type="compositionally biased region" description="Polar residues" evidence="1">
    <location>
        <begin position="65"/>
        <end position="79"/>
    </location>
</feature>
<sequence>MPHRCAVEGGTRDSAACSPLTPIRAQGLREATLPGTPLSLRQRFRTYGMALPLLTNAISLPGGLTEQQGTQQSTRRAEE</sequence>
<keyword evidence="3" id="KW-1185">Reference proteome</keyword>
<organism evidence="2 3">
    <name type="scientific">Pleurodeles waltl</name>
    <name type="common">Iberian ribbed newt</name>
    <dbReference type="NCBI Taxonomy" id="8319"/>
    <lineage>
        <taxon>Eukaryota</taxon>
        <taxon>Metazoa</taxon>
        <taxon>Chordata</taxon>
        <taxon>Craniata</taxon>
        <taxon>Vertebrata</taxon>
        <taxon>Euteleostomi</taxon>
        <taxon>Amphibia</taxon>
        <taxon>Batrachia</taxon>
        <taxon>Caudata</taxon>
        <taxon>Salamandroidea</taxon>
        <taxon>Salamandridae</taxon>
        <taxon>Pleurodelinae</taxon>
        <taxon>Pleurodeles</taxon>
    </lineage>
</organism>
<evidence type="ECO:0000313" key="3">
    <source>
        <dbReference type="Proteomes" id="UP001066276"/>
    </source>
</evidence>